<feature type="region of interest" description="Disordered" evidence="8">
    <location>
        <begin position="1"/>
        <end position="21"/>
    </location>
</feature>
<feature type="transmembrane region" description="Helical" evidence="9">
    <location>
        <begin position="479"/>
        <end position="500"/>
    </location>
</feature>
<dbReference type="GO" id="GO:0005324">
    <property type="term" value="F:long-chain fatty acid transmembrane transporter activity"/>
    <property type="evidence" value="ECO:0007669"/>
    <property type="project" value="TreeGrafter"/>
</dbReference>
<feature type="transmembrane region" description="Helical" evidence="9">
    <location>
        <begin position="599"/>
        <end position="621"/>
    </location>
</feature>
<evidence type="ECO:0000256" key="7">
    <source>
        <dbReference type="ARBA" id="ARBA00023136"/>
    </source>
</evidence>
<dbReference type="InterPro" id="IPR050835">
    <property type="entry name" value="ABC_transporter_sub-D"/>
</dbReference>
<proteinExistence type="inferred from homology"/>
<feature type="transmembrane region" description="Helical" evidence="9">
    <location>
        <begin position="641"/>
        <end position="658"/>
    </location>
</feature>
<dbReference type="Pfam" id="PF06472">
    <property type="entry name" value="ABC_membrane_2"/>
    <property type="match status" value="1"/>
</dbReference>
<dbReference type="InterPro" id="IPR017871">
    <property type="entry name" value="ABC_transporter-like_CS"/>
</dbReference>
<evidence type="ECO:0000256" key="3">
    <source>
        <dbReference type="ARBA" id="ARBA00022692"/>
    </source>
</evidence>
<comment type="caution">
    <text evidence="11">The sequence shown here is derived from an EMBL/GenBank/DDBJ whole genome shotgun (WGS) entry which is preliminary data.</text>
</comment>
<sequence length="1273" mass="139951">MYPAHLSKGDESRVPLHRRGKSKTYERLEDLLREAGFKETRIFTPEAERIEAEAEERIKREVNATNTVNGKSSRATGLAGLLAGFVPWSDTNTTMIRKDDIRGTKSNAQSMGRAAGKQLLDNINVPETWHPDTPTPWRRPFVPTLSTFDFSSPDSSSSASSRSPPQPFGPQSRGRLKPPPERDARTALRHMSSKRKRTEHRKADGQPPMPVNWLNTVTQAVIDAGPSSGAHIGGPAQRDRLRAHKSIPQLLNESAYRNDARRTATLAHRGFIPHVRTTPGVVTPASVICHSAPGSRSSSLVRTSSTRFNGKTKGNKRGRDAIFAYVPSLGVTTVEFEHDGWAGLGVSPSTVCLESESDDDSDGGELDFARLIMPARRQHSIQSLRRHLHNHNAASNTNGSLRAGLRPLMRSRTGSSHPGLVSTSAGSSFRRRQRSDARVLGASDHSHPQDDEDLLEDSFTHDLLHSRRGSVDEAEGDGLAGWVAYGLPGLEGLLIILFLLRKRLLMKTHTKLSADELAKATQMLYETKLDGSKTLLVPFQGRIAKVDVRPTSLEKIKDDARKFPPLPSSHKPNIDRVFLRQLRAILRIAFPSLASKETFIVLLHSSFLVLRTILSVGVARLDGRIVRDLISGNGKGFLRGLGWWFIFAIPSTYTNSMLRHLQSKLALKLRTNLTRYTHDLYLSSAPALRYHRISQPGGLEGVDQYITSDIAAFCESLSALYGNVMKPTLDMFIFTAQLSRVLGVRGTVLLFANYYVTVGILRAVTPAFGRLAAVEAMLEGEYRAGMSRVGRESEEIAFYAGGARERSILWGAYLRLVKHINSIYKLRIAYEWTEDFVIKYLWSAAGYCLISIPVLFTRKRSVGVQFPMSTEGMDDAIADRTENYISSRRLLISLADAGGRLMYAYKDVLSLAGYTTRLYALLSTLHALPTAAPFTVNTDTVAVRHLDIRVPGTSAHPRRNDGASGSDESTPASINGESETDVDGLILVRDLSFELRVGAGEHLMITGTNGVGKTAIARVVAGLWAGFASTGKAEGDAELVRPSLGSSEVFVVPQRAYMVSGTLLDQVIYPHSYAQFLQAGRTEAELMEILEAAHLAYLPAREGGWIARKEWRDVLSGGEKQRMGLARAFYHKPKFAVLDECTSAVSSDVEGAMYQHAKTLGITLITISLRPSLAKYHTHMLTLHGPSSSSAAVSDDRVAIGGMDVTANIGEDKDGSWTLTRIGTAAERMGRDREITVLEARLAEVDAWTRRVRQLDALLGAKPPIDVKEFLVH</sequence>
<evidence type="ECO:0000256" key="1">
    <source>
        <dbReference type="ARBA" id="ARBA00008575"/>
    </source>
</evidence>
<feature type="region of interest" description="Disordered" evidence="8">
    <location>
        <begin position="292"/>
        <end position="314"/>
    </location>
</feature>
<dbReference type="GO" id="GO:0005778">
    <property type="term" value="C:peroxisomal membrane"/>
    <property type="evidence" value="ECO:0007669"/>
    <property type="project" value="TreeGrafter"/>
</dbReference>
<keyword evidence="7 9" id="KW-0472">Membrane</keyword>
<dbReference type="CDD" id="cd03223">
    <property type="entry name" value="ABCD_peroxisomal_ALDP"/>
    <property type="match status" value="1"/>
</dbReference>
<dbReference type="GO" id="GO:0007031">
    <property type="term" value="P:peroxisome organization"/>
    <property type="evidence" value="ECO:0007669"/>
    <property type="project" value="TreeGrafter"/>
</dbReference>
<evidence type="ECO:0000256" key="4">
    <source>
        <dbReference type="ARBA" id="ARBA00022741"/>
    </source>
</evidence>
<comment type="similarity">
    <text evidence="1">Belongs to the ABC transporter superfamily. ABCD family. Peroxisomal fatty acyl CoA transporter (TC 3.A.1.203) subfamily.</text>
</comment>
<evidence type="ECO:0000256" key="6">
    <source>
        <dbReference type="ARBA" id="ARBA00022989"/>
    </source>
</evidence>
<feature type="compositionally biased region" description="Polar residues" evidence="8">
    <location>
        <begin position="412"/>
        <end position="427"/>
    </location>
</feature>
<keyword evidence="6 9" id="KW-1133">Transmembrane helix</keyword>
<dbReference type="PANTHER" id="PTHR11384:SF67">
    <property type="entry name" value="ATP-BINDING CASSETTE SUB-FAMILY D MEMBER 1"/>
    <property type="match status" value="1"/>
</dbReference>
<feature type="compositionally biased region" description="Polar residues" evidence="8">
    <location>
        <begin position="966"/>
        <end position="977"/>
    </location>
</feature>
<dbReference type="Gene3D" id="3.40.50.300">
    <property type="entry name" value="P-loop containing nucleotide triphosphate hydrolases"/>
    <property type="match status" value="1"/>
</dbReference>
<evidence type="ECO:0000256" key="8">
    <source>
        <dbReference type="SAM" id="MobiDB-lite"/>
    </source>
</evidence>
<dbReference type="InterPro" id="IPR003439">
    <property type="entry name" value="ABC_transporter-like_ATP-bd"/>
</dbReference>
<dbReference type="InterPro" id="IPR003593">
    <property type="entry name" value="AAA+_ATPase"/>
</dbReference>
<reference evidence="11 12" key="1">
    <citation type="submission" date="2019-02" db="EMBL/GenBank/DDBJ databases">
        <title>Genome sequencing of the rare red list fungi Phellinidium pouzarii.</title>
        <authorList>
            <person name="Buettner E."/>
            <person name="Kellner H."/>
        </authorList>
    </citation>
    <scope>NUCLEOTIDE SEQUENCE [LARGE SCALE GENOMIC DNA]</scope>
    <source>
        <strain evidence="11 12">DSM 108285</strain>
    </source>
</reference>
<dbReference type="InterPro" id="IPR027417">
    <property type="entry name" value="P-loop_NTPase"/>
</dbReference>
<feature type="compositionally biased region" description="Low complexity" evidence="8">
    <location>
        <begin position="151"/>
        <end position="163"/>
    </location>
</feature>
<evidence type="ECO:0000256" key="5">
    <source>
        <dbReference type="ARBA" id="ARBA00022840"/>
    </source>
</evidence>
<keyword evidence="2" id="KW-0813">Transport</keyword>
<dbReference type="GO" id="GO:0016887">
    <property type="term" value="F:ATP hydrolysis activity"/>
    <property type="evidence" value="ECO:0007669"/>
    <property type="project" value="InterPro"/>
</dbReference>
<evidence type="ECO:0000313" key="12">
    <source>
        <dbReference type="Proteomes" id="UP000308199"/>
    </source>
</evidence>
<dbReference type="PROSITE" id="PS50893">
    <property type="entry name" value="ABC_TRANSPORTER_2"/>
    <property type="match status" value="1"/>
</dbReference>
<feature type="domain" description="ABC transporter" evidence="10">
    <location>
        <begin position="972"/>
        <end position="1210"/>
    </location>
</feature>
<evidence type="ECO:0000313" key="11">
    <source>
        <dbReference type="EMBL" id="THH03553.1"/>
    </source>
</evidence>
<keyword evidence="4" id="KW-0547">Nucleotide-binding</keyword>
<evidence type="ECO:0000256" key="2">
    <source>
        <dbReference type="ARBA" id="ARBA00022448"/>
    </source>
</evidence>
<dbReference type="EMBL" id="SGPK01000440">
    <property type="protein sequence ID" value="THH03553.1"/>
    <property type="molecule type" value="Genomic_DNA"/>
</dbReference>
<dbReference type="GO" id="GO:0015910">
    <property type="term" value="P:long-chain fatty acid import into peroxisome"/>
    <property type="evidence" value="ECO:0007669"/>
    <property type="project" value="TreeGrafter"/>
</dbReference>
<gene>
    <name evidence="11" type="ORF">EW145_g6175</name>
</gene>
<dbReference type="SUPFAM" id="SSF52540">
    <property type="entry name" value="P-loop containing nucleoside triphosphate hydrolases"/>
    <property type="match status" value="1"/>
</dbReference>
<dbReference type="GO" id="GO:0140359">
    <property type="term" value="F:ABC-type transporter activity"/>
    <property type="evidence" value="ECO:0007669"/>
    <property type="project" value="InterPro"/>
</dbReference>
<keyword evidence="3 9" id="KW-0812">Transmembrane</keyword>
<dbReference type="PROSITE" id="PS00211">
    <property type="entry name" value="ABC_TRANSPORTER_1"/>
    <property type="match status" value="1"/>
</dbReference>
<evidence type="ECO:0000259" key="10">
    <source>
        <dbReference type="PROSITE" id="PS50893"/>
    </source>
</evidence>
<feature type="region of interest" description="Disordered" evidence="8">
    <location>
        <begin position="952"/>
        <end position="978"/>
    </location>
</feature>
<dbReference type="SMART" id="SM00382">
    <property type="entry name" value="AAA"/>
    <property type="match status" value="1"/>
</dbReference>
<dbReference type="OrthoDB" id="422637at2759"/>
<keyword evidence="12" id="KW-1185">Reference proteome</keyword>
<feature type="compositionally biased region" description="Low complexity" evidence="8">
    <location>
        <begin position="295"/>
        <end position="307"/>
    </location>
</feature>
<accession>A0A4V6S139</accession>
<dbReference type="Pfam" id="PF00005">
    <property type="entry name" value="ABC_tran"/>
    <property type="match status" value="1"/>
</dbReference>
<organism evidence="11 12">
    <name type="scientific">Phellinidium pouzarii</name>
    <dbReference type="NCBI Taxonomy" id="167371"/>
    <lineage>
        <taxon>Eukaryota</taxon>
        <taxon>Fungi</taxon>
        <taxon>Dikarya</taxon>
        <taxon>Basidiomycota</taxon>
        <taxon>Agaricomycotina</taxon>
        <taxon>Agaricomycetes</taxon>
        <taxon>Hymenochaetales</taxon>
        <taxon>Hymenochaetaceae</taxon>
        <taxon>Phellinidium</taxon>
    </lineage>
</organism>
<dbReference type="GO" id="GO:0005524">
    <property type="term" value="F:ATP binding"/>
    <property type="evidence" value="ECO:0007669"/>
    <property type="project" value="UniProtKB-KW"/>
</dbReference>
<dbReference type="PANTHER" id="PTHR11384">
    <property type="entry name" value="ATP-BINDING CASSETTE, SUB-FAMILY D MEMBER"/>
    <property type="match status" value="1"/>
</dbReference>
<dbReference type="GO" id="GO:0042760">
    <property type="term" value="P:very long-chain fatty acid catabolic process"/>
    <property type="evidence" value="ECO:0007669"/>
    <property type="project" value="TreeGrafter"/>
</dbReference>
<dbReference type="Proteomes" id="UP000308199">
    <property type="component" value="Unassembled WGS sequence"/>
</dbReference>
<feature type="region of interest" description="Disordered" evidence="8">
    <location>
        <begin position="409"/>
        <end position="453"/>
    </location>
</feature>
<evidence type="ECO:0000256" key="9">
    <source>
        <dbReference type="SAM" id="Phobius"/>
    </source>
</evidence>
<feature type="region of interest" description="Disordered" evidence="8">
    <location>
        <begin position="127"/>
        <end position="211"/>
    </location>
</feature>
<dbReference type="AlphaFoldDB" id="A0A4V6S139"/>
<feature type="compositionally biased region" description="Basic residues" evidence="8">
    <location>
        <begin position="187"/>
        <end position="200"/>
    </location>
</feature>
<dbReference type="InterPro" id="IPR011527">
    <property type="entry name" value="ABC1_TM_dom"/>
</dbReference>
<dbReference type="GO" id="GO:0006635">
    <property type="term" value="P:fatty acid beta-oxidation"/>
    <property type="evidence" value="ECO:0007669"/>
    <property type="project" value="TreeGrafter"/>
</dbReference>
<protein>
    <recommendedName>
        <fullName evidence="10">ABC transporter domain-containing protein</fullName>
    </recommendedName>
</protein>
<keyword evidence="5" id="KW-0067">ATP-binding</keyword>
<name>A0A4V6S139_9AGAM</name>